<protein>
    <submittedName>
        <fullName evidence="1">Uncharacterized protein</fullName>
    </submittedName>
</protein>
<comment type="caution">
    <text evidence="1">The sequence shown here is derived from an EMBL/GenBank/DDBJ whole genome shotgun (WGS) entry which is preliminary data.</text>
</comment>
<dbReference type="AlphaFoldDB" id="A0A5J4V9N7"/>
<gene>
    <name evidence="1" type="ORF">EZS28_025193</name>
</gene>
<evidence type="ECO:0000313" key="1">
    <source>
        <dbReference type="EMBL" id="KAA6379278.1"/>
    </source>
</evidence>
<proteinExistence type="predicted"/>
<name>A0A5J4V9N7_9EUKA</name>
<evidence type="ECO:0000313" key="2">
    <source>
        <dbReference type="Proteomes" id="UP000324800"/>
    </source>
</evidence>
<dbReference type="Proteomes" id="UP000324800">
    <property type="component" value="Unassembled WGS sequence"/>
</dbReference>
<organism evidence="1 2">
    <name type="scientific">Streblomastix strix</name>
    <dbReference type="NCBI Taxonomy" id="222440"/>
    <lineage>
        <taxon>Eukaryota</taxon>
        <taxon>Metamonada</taxon>
        <taxon>Preaxostyla</taxon>
        <taxon>Oxymonadida</taxon>
        <taxon>Streblomastigidae</taxon>
        <taxon>Streblomastix</taxon>
    </lineage>
</organism>
<reference evidence="1 2" key="1">
    <citation type="submission" date="2019-03" db="EMBL/GenBank/DDBJ databases">
        <title>Single cell metagenomics reveals metabolic interactions within the superorganism composed of flagellate Streblomastix strix and complex community of Bacteroidetes bacteria on its surface.</title>
        <authorList>
            <person name="Treitli S.C."/>
            <person name="Kolisko M."/>
            <person name="Husnik F."/>
            <person name="Keeling P."/>
            <person name="Hampl V."/>
        </authorList>
    </citation>
    <scope>NUCLEOTIDE SEQUENCE [LARGE SCALE GENOMIC DNA]</scope>
    <source>
        <strain evidence="1">ST1C</strain>
    </source>
</reference>
<sequence length="97" mass="11283">MIAPWWPGQIWFSHLLTDSSRYFIIGESSRILNQGKEMIKKKDMLPPEKIAALLMDHELIKEGVPRQCEHGLRNPTNDNRVIQMQHLEKIYVDNGSV</sequence>
<accession>A0A5J4V9N7</accession>
<dbReference type="EMBL" id="SNRW01008590">
    <property type="protein sequence ID" value="KAA6379278.1"/>
    <property type="molecule type" value="Genomic_DNA"/>
</dbReference>